<name>A0ACD1GDW3_9EURO</name>
<dbReference type="EMBL" id="KZ825330">
    <property type="protein sequence ID" value="RAH47402.1"/>
    <property type="molecule type" value="Genomic_DNA"/>
</dbReference>
<evidence type="ECO:0000313" key="1">
    <source>
        <dbReference type="EMBL" id="RAH47402.1"/>
    </source>
</evidence>
<protein>
    <submittedName>
        <fullName evidence="1">Uncharacterized protein</fullName>
    </submittedName>
</protein>
<organism evidence="1 2">
    <name type="scientific">Aspergillus brunneoviolaceus CBS 621.78</name>
    <dbReference type="NCBI Taxonomy" id="1450534"/>
    <lineage>
        <taxon>Eukaryota</taxon>
        <taxon>Fungi</taxon>
        <taxon>Dikarya</taxon>
        <taxon>Ascomycota</taxon>
        <taxon>Pezizomycotina</taxon>
        <taxon>Eurotiomycetes</taxon>
        <taxon>Eurotiomycetidae</taxon>
        <taxon>Eurotiales</taxon>
        <taxon>Aspergillaceae</taxon>
        <taxon>Aspergillus</taxon>
        <taxon>Aspergillus subgen. Circumdati</taxon>
    </lineage>
</organism>
<dbReference type="Proteomes" id="UP000249057">
    <property type="component" value="Unassembled WGS sequence"/>
</dbReference>
<accession>A0ACD1GDW3</accession>
<proteinExistence type="predicted"/>
<reference evidence="1" key="1">
    <citation type="submission" date="2018-02" db="EMBL/GenBank/DDBJ databases">
        <title>The genomes of Aspergillus section Nigri reveals drivers in fungal speciation.</title>
        <authorList>
            <consortium name="DOE Joint Genome Institute"/>
            <person name="Vesth T.C."/>
            <person name="Nybo J."/>
            <person name="Theobald S."/>
            <person name="Brandl J."/>
            <person name="Frisvad J.C."/>
            <person name="Nielsen K.F."/>
            <person name="Lyhne E.K."/>
            <person name="Kogle M.E."/>
            <person name="Kuo A."/>
            <person name="Riley R."/>
            <person name="Clum A."/>
            <person name="Nolan M."/>
            <person name="Lipzen A."/>
            <person name="Salamov A."/>
            <person name="Henrissat B."/>
            <person name="Wiebenga A."/>
            <person name="De vries R.P."/>
            <person name="Grigoriev I.V."/>
            <person name="Mortensen U.H."/>
            <person name="Andersen M.R."/>
            <person name="Baker S.E."/>
        </authorList>
    </citation>
    <scope>NUCLEOTIDE SEQUENCE</scope>
    <source>
        <strain evidence="1">CBS 621.78</strain>
    </source>
</reference>
<sequence length="62" mass="6869">MGHAFHPPLTFISCLTLKITMICSLLGCLKLSNYSHPRRSLTFALLHTQAGGRGHRFSLSTQ</sequence>
<keyword evidence="2" id="KW-1185">Reference proteome</keyword>
<evidence type="ECO:0000313" key="2">
    <source>
        <dbReference type="Proteomes" id="UP000249057"/>
    </source>
</evidence>
<gene>
    <name evidence="1" type="ORF">BO95DRAFT_84121</name>
</gene>